<evidence type="ECO:0000313" key="3">
    <source>
        <dbReference type="Proteomes" id="UP001597033"/>
    </source>
</evidence>
<dbReference type="Pfam" id="PF11740">
    <property type="entry name" value="KfrA_N"/>
    <property type="match status" value="1"/>
</dbReference>
<evidence type="ECO:0000259" key="1">
    <source>
        <dbReference type="Pfam" id="PF11740"/>
    </source>
</evidence>
<evidence type="ECO:0000313" key="2">
    <source>
        <dbReference type="EMBL" id="MFD1043245.1"/>
    </source>
</evidence>
<keyword evidence="3" id="KW-1185">Reference proteome</keyword>
<dbReference type="RefSeq" id="WP_162377034.1">
    <property type="nucleotide sequence ID" value="NZ_JBHTKN010000008.1"/>
</dbReference>
<dbReference type="InterPro" id="IPR021104">
    <property type="entry name" value="KfrA_DNA-bd_N"/>
</dbReference>
<reference evidence="3" key="1">
    <citation type="journal article" date="2019" name="Int. J. Syst. Evol. Microbiol.">
        <title>The Global Catalogue of Microorganisms (GCM) 10K type strain sequencing project: providing services to taxonomists for standard genome sequencing and annotation.</title>
        <authorList>
            <consortium name="The Broad Institute Genomics Platform"/>
            <consortium name="The Broad Institute Genome Sequencing Center for Infectious Disease"/>
            <person name="Wu L."/>
            <person name="Ma J."/>
        </authorList>
    </citation>
    <scope>NUCLEOTIDE SEQUENCE [LARGE SCALE GENOMIC DNA]</scope>
    <source>
        <strain evidence="3">CCUG 55854</strain>
    </source>
</reference>
<feature type="domain" description="KfrA N-terminal DNA-binding" evidence="1">
    <location>
        <begin position="9"/>
        <end position="88"/>
    </location>
</feature>
<keyword evidence="2" id="KW-0238">DNA-binding</keyword>
<dbReference type="EMBL" id="JBHTKN010000008">
    <property type="protein sequence ID" value="MFD1043245.1"/>
    <property type="molecule type" value="Genomic_DNA"/>
</dbReference>
<comment type="caution">
    <text evidence="2">The sequence shown here is derived from an EMBL/GenBank/DDBJ whole genome shotgun (WGS) entry which is preliminary data.</text>
</comment>
<name>A0ABW3LXR0_9GAMM</name>
<gene>
    <name evidence="2" type="ORF">ACFQ2N_12900</name>
</gene>
<organism evidence="2 3">
    <name type="scientific">Pseudoxanthomonas kaohsiungensis</name>
    <dbReference type="NCBI Taxonomy" id="283923"/>
    <lineage>
        <taxon>Bacteria</taxon>
        <taxon>Pseudomonadati</taxon>
        <taxon>Pseudomonadota</taxon>
        <taxon>Gammaproteobacteria</taxon>
        <taxon>Lysobacterales</taxon>
        <taxon>Lysobacteraceae</taxon>
        <taxon>Pseudoxanthomonas</taxon>
    </lineage>
</organism>
<sequence>MPRVAHKATPEAVAQVCEKLFRAGEPITGEAVREQLGGGSAPVIYRYIRQWEEALRIRHLTMEAALNLEAPHVKALTAVWHAAAAAAAPSRSTEEDGT</sequence>
<protein>
    <submittedName>
        <fullName evidence="2">DNA-binding protein</fullName>
    </submittedName>
</protein>
<dbReference type="GO" id="GO:0003677">
    <property type="term" value="F:DNA binding"/>
    <property type="evidence" value="ECO:0007669"/>
    <property type="project" value="UniProtKB-KW"/>
</dbReference>
<accession>A0ABW3LXR0</accession>
<proteinExistence type="predicted"/>
<dbReference type="Proteomes" id="UP001597033">
    <property type="component" value="Unassembled WGS sequence"/>
</dbReference>